<evidence type="ECO:0000256" key="3">
    <source>
        <dbReference type="SAM" id="SignalP"/>
    </source>
</evidence>
<feature type="signal peptide" evidence="3">
    <location>
        <begin position="1"/>
        <end position="25"/>
    </location>
</feature>
<dbReference type="OrthoDB" id="10690530at2759"/>
<dbReference type="GeneID" id="7844492"/>
<evidence type="ECO:0000313" key="5">
    <source>
        <dbReference type="Proteomes" id="UP000009168"/>
    </source>
</evidence>
<feature type="region of interest" description="Disordered" evidence="1">
    <location>
        <begin position="1864"/>
        <end position="1915"/>
    </location>
</feature>
<name>Q235X1_TETTS</name>
<evidence type="ECO:0000313" key="4">
    <source>
        <dbReference type="EMBL" id="EAR92629.2"/>
    </source>
</evidence>
<dbReference type="InParanoid" id="Q235X1"/>
<keyword evidence="2" id="KW-1133">Transmembrane helix</keyword>
<keyword evidence="5" id="KW-1185">Reference proteome</keyword>
<dbReference type="eggNOG" id="ENOG502SZ0I">
    <property type="taxonomic scope" value="Eukaryota"/>
</dbReference>
<accession>Q235X1</accession>
<feature type="compositionally biased region" description="Basic and acidic residues" evidence="1">
    <location>
        <begin position="1957"/>
        <end position="1966"/>
    </location>
</feature>
<dbReference type="RefSeq" id="XP_001012874.2">
    <property type="nucleotide sequence ID" value="XM_001012874.2"/>
</dbReference>
<dbReference type="KEGG" id="tet:TTHERM_00094200"/>
<organism evidence="4 5">
    <name type="scientific">Tetrahymena thermophila (strain SB210)</name>
    <dbReference type="NCBI Taxonomy" id="312017"/>
    <lineage>
        <taxon>Eukaryota</taxon>
        <taxon>Sar</taxon>
        <taxon>Alveolata</taxon>
        <taxon>Ciliophora</taxon>
        <taxon>Intramacronucleata</taxon>
        <taxon>Oligohymenophorea</taxon>
        <taxon>Hymenostomatida</taxon>
        <taxon>Tetrahymenina</taxon>
        <taxon>Tetrahymenidae</taxon>
        <taxon>Tetrahymena</taxon>
    </lineage>
</organism>
<gene>
    <name evidence="4" type="ORF">TTHERM_00094200</name>
</gene>
<keyword evidence="2" id="KW-0472">Membrane</keyword>
<protein>
    <submittedName>
        <fullName evidence="4">Fibronectin type III, carboxy-terminal domain protein</fullName>
    </submittedName>
</protein>
<sequence>MKKLAQLLAFFYFLFLFLFTNSSNASKLKRVDNVKRQIDRNLRDLKVKNKTKFSNKLQQQVSDDEITCEDTDCYLLTMNSDETEQYYFYLDKYFPFNNFAVTDIQSLDSEWVQVPCDQETQFCFAYPSFSEPDKRIQKLIFTPSSPIIIDQQINITNINNNSLEQKSEKDEDDSCPAEGINIIASKAPEDQPVHVFLSSDNQVYIIIFDDTQHPVQKQSIFKENLNSYINANEKLACFDIEVYDFDDQSSNEQRFQDLPDNSQDCYLYVDCNIQDSTQPNEQIFAMVFIPLKKDPNNDIINSVGEVNVNRYGLKNKLASEYFYTCKQRISNTYSNTLVMFCPNPQDLDINSNLLFLKSLEKGANFPSDADIVFINLDPFQNPQCQNVSSFQIKAMVTNPLYSNNDVSQSYWQFAMLVSKQEDNKCTCSSICKCVLSEDDMNIVCSFIQLSDSCYHEMTYIQEDNVTLFVGSDSCIDEIQVVDTKNEDGQNLIVGSLSIGEANLILTKVTVNSQYIMAQMKDTSFTNKQNGNIDVVIKIFSRTNDNSFMHYYQKLESPVNLFQNDNFYDMGNYIMVYMPNTCILQVTRVTQKPLIISTQQLQEKYNLPQMSVIKFQVQGTYLAMNAQQIFETKSLQNLLIIQLVPYNQQVLDPEQTFQINSYWEQQTVSLPIKKGVTGSLLYFIYEPSVQNDKFQSLIDFNQTISVTTNFFDSKTIFYLQINDSNKLYNPPNFRVVLATYSTPCVIESYYCPITNNNKKYFTGDSCIRNFFKDLSVQGQQCNLDTYSEGRESSFVADKTERLGYVCEIVTNKQEQSYSCIKVEGDFVKNDELLDINGQIQGYSQVDFFSYSQQSILVTVTKDSKKLILYLLIPKYNDQFEVIAYCSQIFLVVDKYKLSSLDEGKIIQVDNNFLVEDFIFLLTSDLKIYTLTRIQQLYMQKQSECPDENYENQKKNNEKNIENSDDQLPSLDRLVHVSYVIDLKNQVQQVQGSGCLNSKYQQIFSLFGFDDNTISLVVLCYGNSVQIMQEFVFQNPFYCTWNRQFPFFNYIVDSEAPHFTDGKIIYIFTNYKLRIGEMKAYLMFNIYDFTPNSVIFEVITYYPQQYPDQFSFCESQNEASKTKKLARSKIPFTYFQFQKFYQDNPNPSLYAAPFTNNVKKSITMCLFSFEGQTIITYLNYIPTLYANAFLTNNDQINLNMIISKINLYDIHFNQYTLTFDFTDSQIQISDNQNQNEIVVQNSKQQSNVYSQQSLFPLDNITGPIESYQVQLFNNGKVTNTNDQLTSQNSFFGDYLSLQKYYFSFSETYFKYKDVQDIINFSSYQFSNNSMSLQDSNCQDCQNLIVVLSSQYLILIEKNQYNSGQHIPVSRIIKEFNLSELDKVGNDNSSYCRMTLNSNSQILIYCVSKKKSTTFKLYQVQYSKNNPFSATVELRQISSTGGYIGYVDYIIPFEYDNIVYLAIQTHYIQNQKTSIFKIATINCTEPNKNNHKNEENGCSLQVTQTFPTDNFQLTGAYIVDYDVQLIVSQDAQQQVNQQIFGLFLSEAELNIIYFQYVDKTFQAYDNTVFNSSQIKLLLNLTANQEDNLSLIFIKLINVVSFDNFTFLMGTNINMYEIQYLNNQYILVYTYGKYYQCEYISGYKPVIFNLNGAPLNYKTIFDLNLQSTSENPQFQIKSIMSSCSRQPTQNRPVFDPEPSIFQKQTESMFYIQYFVKNRTSKSWPVRILTLPQQSIATSYIFEGFTNDLGESRVLVSNYSYFLVEFQAHSNLNLNLTLAQNQADELSIILLNGFTDKQMNFTIKYDDTQSENKNEIWFIILIVVISLVAIIALVFIILWIKKQRNVKAEKKRERKNMISSGLTDLTDQQSEKNYQVRQYPAQSKLAQQQNYQPTYQQEERDVRPSGIYQPSERNKSQKYNRLSMQLDNLLRSVSMMNRRNNTGEHNNSEINEENNPNTNDYNNKEEDNYFN</sequence>
<feature type="chain" id="PRO_5004201486" evidence="3">
    <location>
        <begin position="26"/>
        <end position="1966"/>
    </location>
</feature>
<feature type="compositionally biased region" description="Polar residues" evidence="1">
    <location>
        <begin position="1864"/>
        <end position="1881"/>
    </location>
</feature>
<feature type="region of interest" description="Disordered" evidence="1">
    <location>
        <begin position="1934"/>
        <end position="1966"/>
    </location>
</feature>
<keyword evidence="2" id="KW-0812">Transmembrane</keyword>
<dbReference type="Proteomes" id="UP000009168">
    <property type="component" value="Unassembled WGS sequence"/>
</dbReference>
<feature type="transmembrane region" description="Helical" evidence="2">
    <location>
        <begin position="1811"/>
        <end position="1835"/>
    </location>
</feature>
<feature type="compositionally biased region" description="Low complexity" evidence="1">
    <location>
        <begin position="1882"/>
        <end position="1891"/>
    </location>
</feature>
<keyword evidence="3" id="KW-0732">Signal</keyword>
<evidence type="ECO:0000256" key="2">
    <source>
        <dbReference type="SAM" id="Phobius"/>
    </source>
</evidence>
<dbReference type="EMBL" id="GG662749">
    <property type="protein sequence ID" value="EAR92629.2"/>
    <property type="molecule type" value="Genomic_DNA"/>
</dbReference>
<dbReference type="HOGENOM" id="CLU_235400_0_0_1"/>
<proteinExistence type="predicted"/>
<evidence type="ECO:0000256" key="1">
    <source>
        <dbReference type="SAM" id="MobiDB-lite"/>
    </source>
</evidence>
<feature type="compositionally biased region" description="Low complexity" evidence="1">
    <location>
        <begin position="1939"/>
        <end position="1956"/>
    </location>
</feature>
<reference evidence="5" key="1">
    <citation type="journal article" date="2006" name="PLoS Biol.">
        <title>Macronuclear genome sequence of the ciliate Tetrahymena thermophila, a model eukaryote.</title>
        <authorList>
            <person name="Eisen J.A."/>
            <person name="Coyne R.S."/>
            <person name="Wu M."/>
            <person name="Wu D."/>
            <person name="Thiagarajan M."/>
            <person name="Wortman J.R."/>
            <person name="Badger J.H."/>
            <person name="Ren Q."/>
            <person name="Amedeo P."/>
            <person name="Jones K.M."/>
            <person name="Tallon L.J."/>
            <person name="Delcher A.L."/>
            <person name="Salzberg S.L."/>
            <person name="Silva J.C."/>
            <person name="Haas B.J."/>
            <person name="Majoros W.H."/>
            <person name="Farzad M."/>
            <person name="Carlton J.M."/>
            <person name="Smith R.K. Jr."/>
            <person name="Garg J."/>
            <person name="Pearlman R.E."/>
            <person name="Karrer K.M."/>
            <person name="Sun L."/>
            <person name="Manning G."/>
            <person name="Elde N.C."/>
            <person name="Turkewitz A.P."/>
            <person name="Asai D.J."/>
            <person name="Wilkes D.E."/>
            <person name="Wang Y."/>
            <person name="Cai H."/>
            <person name="Collins K."/>
            <person name="Stewart B.A."/>
            <person name="Lee S.R."/>
            <person name="Wilamowska K."/>
            <person name="Weinberg Z."/>
            <person name="Ruzzo W.L."/>
            <person name="Wloga D."/>
            <person name="Gaertig J."/>
            <person name="Frankel J."/>
            <person name="Tsao C.-C."/>
            <person name="Gorovsky M.A."/>
            <person name="Keeling P.J."/>
            <person name="Waller R.F."/>
            <person name="Patron N.J."/>
            <person name="Cherry J.M."/>
            <person name="Stover N.A."/>
            <person name="Krieger C.J."/>
            <person name="del Toro C."/>
            <person name="Ryder H.F."/>
            <person name="Williamson S.C."/>
            <person name="Barbeau R.A."/>
            <person name="Hamilton E.P."/>
            <person name="Orias E."/>
        </authorList>
    </citation>
    <scope>NUCLEOTIDE SEQUENCE [LARGE SCALE GENOMIC DNA]</scope>
    <source>
        <strain evidence="5">SB210</strain>
    </source>
</reference>